<dbReference type="RefSeq" id="WP_345095281.1">
    <property type="nucleotide sequence ID" value="NZ_BAABCS010000021.1"/>
</dbReference>
<comment type="caution">
    <text evidence="1">The sequence shown here is derived from an EMBL/GenBank/DDBJ whole genome shotgun (WGS) entry which is preliminary data.</text>
</comment>
<protein>
    <submittedName>
        <fullName evidence="1">Uncharacterized protein</fullName>
    </submittedName>
</protein>
<sequence length="492" mass="56454">MNDAILQNEKRINVYNSTDSSLLNQQSIITYVTDSSTSNKASINQTKTRENTSITQSSTEQFYDTYPQFFPDFNNIVVPKKLKRHLGRNIPINLLKRIDPNKEVAVEKCLIIASNLTSTLFSEEKWKSLSSKILNEQVKKGNDNTFIYNYVLDVLKYSTNTTAPVIETKKNSNGVDIYQEGICSKQFKFNNSFSNTGISNYFIKNQDCIIKRRKYIYKKLSIATSNKIGNNLLNLYGSIELPTLKEINKEAKRLIKLNYVTKKGKLLTFLNHRNKEYYSDFENRSFVEENIKTFEYLTNSGFMIPIVGNDKSGGRVFDSFNLMPSWIRKLVKIDGEGIVEIDFCALHPNIAMAIYGGFKKFITHKQIAEESGINIANVKIENLSFFNKKVPQMKKSTLYEYYLNNEPDMVKNIEADKYNSKDSHKATSKKLFKKEVDIMTKCIIELNAKGIYVGYVFDALFCKKSDAKIIAEIMNKIVLENGVFTTAKHEIN</sequence>
<gene>
    <name evidence="1" type="ORF">GCM10022388_25890</name>
</gene>
<proteinExistence type="predicted"/>
<evidence type="ECO:0000313" key="1">
    <source>
        <dbReference type="EMBL" id="GAA4057928.1"/>
    </source>
</evidence>
<accession>A0ABP7V2V3</accession>
<reference evidence="2" key="1">
    <citation type="journal article" date="2019" name="Int. J. Syst. Evol. Microbiol.">
        <title>The Global Catalogue of Microorganisms (GCM) 10K type strain sequencing project: providing services to taxonomists for standard genome sequencing and annotation.</title>
        <authorList>
            <consortium name="The Broad Institute Genomics Platform"/>
            <consortium name="The Broad Institute Genome Sequencing Center for Infectious Disease"/>
            <person name="Wu L."/>
            <person name="Ma J."/>
        </authorList>
    </citation>
    <scope>NUCLEOTIDE SEQUENCE [LARGE SCALE GENOMIC DNA]</scope>
    <source>
        <strain evidence="2">JCM 17068</strain>
    </source>
</reference>
<dbReference type="EMBL" id="BAABCS010000021">
    <property type="protein sequence ID" value="GAA4057928.1"/>
    <property type="molecule type" value="Genomic_DNA"/>
</dbReference>
<evidence type="ECO:0000313" key="2">
    <source>
        <dbReference type="Proteomes" id="UP001500426"/>
    </source>
</evidence>
<keyword evidence="2" id="KW-1185">Reference proteome</keyword>
<name>A0ABP7V2V3_9FLAO</name>
<organism evidence="1 2">
    <name type="scientific">Flavobacterium chungnamense</name>
    <dbReference type="NCBI Taxonomy" id="706182"/>
    <lineage>
        <taxon>Bacteria</taxon>
        <taxon>Pseudomonadati</taxon>
        <taxon>Bacteroidota</taxon>
        <taxon>Flavobacteriia</taxon>
        <taxon>Flavobacteriales</taxon>
        <taxon>Flavobacteriaceae</taxon>
        <taxon>Flavobacterium</taxon>
    </lineage>
</organism>
<dbReference type="Proteomes" id="UP001500426">
    <property type="component" value="Unassembled WGS sequence"/>
</dbReference>